<feature type="transmembrane region" description="Helical" evidence="2">
    <location>
        <begin position="89"/>
        <end position="108"/>
    </location>
</feature>
<evidence type="ECO:0000256" key="1">
    <source>
        <dbReference type="SAM" id="MobiDB-lite"/>
    </source>
</evidence>
<name>A0A1L9SK65_9EURO</name>
<dbReference type="AlphaFoldDB" id="A0A1L9SK65"/>
<dbReference type="RefSeq" id="XP_022582139.1">
    <property type="nucleotide sequence ID" value="XM_022722689.1"/>
</dbReference>
<accession>A0A1L9SK65</accession>
<dbReference type="EMBL" id="KV878340">
    <property type="protein sequence ID" value="OJJ47629.1"/>
    <property type="molecule type" value="Genomic_DNA"/>
</dbReference>
<gene>
    <name evidence="3" type="ORF">ASPZODRAFT_131175</name>
</gene>
<protein>
    <submittedName>
        <fullName evidence="3">Uncharacterized protein</fullName>
    </submittedName>
</protein>
<dbReference type="GeneID" id="34609154"/>
<evidence type="ECO:0000313" key="4">
    <source>
        <dbReference type="Proteomes" id="UP000184188"/>
    </source>
</evidence>
<feature type="transmembrane region" description="Helical" evidence="2">
    <location>
        <begin position="27"/>
        <end position="50"/>
    </location>
</feature>
<keyword evidence="2" id="KW-0472">Membrane</keyword>
<reference evidence="4" key="1">
    <citation type="journal article" date="2017" name="Genome Biol.">
        <title>Comparative genomics reveals high biological diversity and specific adaptations in the industrially and medically important fungal genus Aspergillus.</title>
        <authorList>
            <person name="de Vries R.P."/>
            <person name="Riley R."/>
            <person name="Wiebenga A."/>
            <person name="Aguilar-Osorio G."/>
            <person name="Amillis S."/>
            <person name="Uchima C.A."/>
            <person name="Anderluh G."/>
            <person name="Asadollahi M."/>
            <person name="Askin M."/>
            <person name="Barry K."/>
            <person name="Battaglia E."/>
            <person name="Bayram O."/>
            <person name="Benocci T."/>
            <person name="Braus-Stromeyer S.A."/>
            <person name="Caldana C."/>
            <person name="Canovas D."/>
            <person name="Cerqueira G.C."/>
            <person name="Chen F."/>
            <person name="Chen W."/>
            <person name="Choi C."/>
            <person name="Clum A."/>
            <person name="Dos Santos R.A."/>
            <person name="Damasio A.R."/>
            <person name="Diallinas G."/>
            <person name="Emri T."/>
            <person name="Fekete E."/>
            <person name="Flipphi M."/>
            <person name="Freyberg S."/>
            <person name="Gallo A."/>
            <person name="Gournas C."/>
            <person name="Habgood R."/>
            <person name="Hainaut M."/>
            <person name="Harispe M.L."/>
            <person name="Henrissat B."/>
            <person name="Hilden K.S."/>
            <person name="Hope R."/>
            <person name="Hossain A."/>
            <person name="Karabika E."/>
            <person name="Karaffa L."/>
            <person name="Karanyi Z."/>
            <person name="Krasevec N."/>
            <person name="Kuo A."/>
            <person name="Kusch H."/>
            <person name="LaButti K."/>
            <person name="Lagendijk E.L."/>
            <person name="Lapidus A."/>
            <person name="Levasseur A."/>
            <person name="Lindquist E."/>
            <person name="Lipzen A."/>
            <person name="Logrieco A.F."/>
            <person name="MacCabe A."/>
            <person name="Maekelae M.R."/>
            <person name="Malavazi I."/>
            <person name="Melin P."/>
            <person name="Meyer V."/>
            <person name="Mielnichuk N."/>
            <person name="Miskei M."/>
            <person name="Molnar A.P."/>
            <person name="Mule G."/>
            <person name="Ngan C.Y."/>
            <person name="Orejas M."/>
            <person name="Orosz E."/>
            <person name="Ouedraogo J.P."/>
            <person name="Overkamp K.M."/>
            <person name="Park H.-S."/>
            <person name="Perrone G."/>
            <person name="Piumi F."/>
            <person name="Punt P.J."/>
            <person name="Ram A.F."/>
            <person name="Ramon A."/>
            <person name="Rauscher S."/>
            <person name="Record E."/>
            <person name="Riano-Pachon D.M."/>
            <person name="Robert V."/>
            <person name="Roehrig J."/>
            <person name="Ruller R."/>
            <person name="Salamov A."/>
            <person name="Salih N.S."/>
            <person name="Samson R.A."/>
            <person name="Sandor E."/>
            <person name="Sanguinetti M."/>
            <person name="Schuetze T."/>
            <person name="Sepcic K."/>
            <person name="Shelest E."/>
            <person name="Sherlock G."/>
            <person name="Sophianopoulou V."/>
            <person name="Squina F.M."/>
            <person name="Sun H."/>
            <person name="Susca A."/>
            <person name="Todd R.B."/>
            <person name="Tsang A."/>
            <person name="Unkles S.E."/>
            <person name="van de Wiele N."/>
            <person name="van Rossen-Uffink D."/>
            <person name="Oliveira J.V."/>
            <person name="Vesth T.C."/>
            <person name="Visser J."/>
            <person name="Yu J.-H."/>
            <person name="Zhou M."/>
            <person name="Andersen M.R."/>
            <person name="Archer D.B."/>
            <person name="Baker S.E."/>
            <person name="Benoit I."/>
            <person name="Brakhage A.A."/>
            <person name="Braus G.H."/>
            <person name="Fischer R."/>
            <person name="Frisvad J.C."/>
            <person name="Goldman G.H."/>
            <person name="Houbraken J."/>
            <person name="Oakley B."/>
            <person name="Pocsi I."/>
            <person name="Scazzocchio C."/>
            <person name="Seiboth B."/>
            <person name="vanKuyk P.A."/>
            <person name="Wortman J."/>
            <person name="Dyer P.S."/>
            <person name="Grigoriev I.V."/>
        </authorList>
    </citation>
    <scope>NUCLEOTIDE SEQUENCE [LARGE SCALE GENOMIC DNA]</scope>
    <source>
        <strain evidence="4">CBS 506.65</strain>
    </source>
</reference>
<dbReference type="VEuPathDB" id="FungiDB:ASPZODRAFT_131175"/>
<keyword evidence="2" id="KW-1133">Transmembrane helix</keyword>
<keyword evidence="2" id="KW-0812">Transmembrane</keyword>
<sequence length="143" mass="16305">MLTGACKRPKQSPWCGPTLSSTQSTQWIWICFFLLALQSSISANTIYYAYADFESALQASCSSWRSSCPHFGRYLATSHFLRWELVKNANAVGACCLAAIIVFNYYTWDTYFYYYVEMVDDLDTAYTGYMTQTYTVGYSLCSV</sequence>
<organism evidence="3 4">
    <name type="scientific">Penicilliopsis zonata CBS 506.65</name>
    <dbReference type="NCBI Taxonomy" id="1073090"/>
    <lineage>
        <taxon>Eukaryota</taxon>
        <taxon>Fungi</taxon>
        <taxon>Dikarya</taxon>
        <taxon>Ascomycota</taxon>
        <taxon>Pezizomycotina</taxon>
        <taxon>Eurotiomycetes</taxon>
        <taxon>Eurotiomycetidae</taxon>
        <taxon>Eurotiales</taxon>
        <taxon>Aspergillaceae</taxon>
        <taxon>Penicilliopsis</taxon>
    </lineage>
</organism>
<evidence type="ECO:0000256" key="2">
    <source>
        <dbReference type="SAM" id="Phobius"/>
    </source>
</evidence>
<proteinExistence type="predicted"/>
<dbReference type="Proteomes" id="UP000184188">
    <property type="component" value="Unassembled WGS sequence"/>
</dbReference>
<dbReference type="STRING" id="1073090.A0A1L9SK65"/>
<feature type="region of interest" description="Disordered" evidence="1">
    <location>
        <begin position="1"/>
        <end position="20"/>
    </location>
</feature>
<evidence type="ECO:0000313" key="3">
    <source>
        <dbReference type="EMBL" id="OJJ47629.1"/>
    </source>
</evidence>
<keyword evidence="4" id="KW-1185">Reference proteome</keyword>